<evidence type="ECO:0000313" key="3">
    <source>
        <dbReference type="Proteomes" id="UP000577386"/>
    </source>
</evidence>
<evidence type="ECO:0008006" key="4">
    <source>
        <dbReference type="Google" id="ProtNLM"/>
    </source>
</evidence>
<dbReference type="EMBL" id="JACJIJ010000002">
    <property type="protein sequence ID" value="MBA9056667.1"/>
    <property type="molecule type" value="Genomic_DNA"/>
</dbReference>
<name>A0A7W3RNX3_STRMR</name>
<evidence type="ECO:0000313" key="2">
    <source>
        <dbReference type="EMBL" id="MBA9056667.1"/>
    </source>
</evidence>
<comment type="caution">
    <text evidence="2">The sequence shown here is derived from an EMBL/GenBank/DDBJ whole genome shotgun (WGS) entry which is preliminary data.</text>
</comment>
<reference evidence="2 3" key="1">
    <citation type="submission" date="2020-08" db="EMBL/GenBank/DDBJ databases">
        <title>Sequencing the genomes of 1000 actinobacteria strains.</title>
        <authorList>
            <person name="Klenk H.-P."/>
        </authorList>
    </citation>
    <scope>NUCLEOTIDE SEQUENCE [LARGE SCALE GENOMIC DNA]</scope>
    <source>
        <strain evidence="2 3">DSM 41827</strain>
    </source>
</reference>
<protein>
    <recommendedName>
        <fullName evidence="4">Guanylate cyclase domain-containing protein</fullName>
    </recommendedName>
</protein>
<accession>A0A7W3RNX3</accession>
<feature type="region of interest" description="Disordered" evidence="1">
    <location>
        <begin position="222"/>
        <end position="308"/>
    </location>
</feature>
<feature type="compositionally biased region" description="Polar residues" evidence="1">
    <location>
        <begin position="256"/>
        <end position="277"/>
    </location>
</feature>
<keyword evidence="3" id="KW-1185">Reference proteome</keyword>
<organism evidence="2 3">
    <name type="scientific">Streptomyces murinus</name>
    <dbReference type="NCBI Taxonomy" id="33900"/>
    <lineage>
        <taxon>Bacteria</taxon>
        <taxon>Bacillati</taxon>
        <taxon>Actinomycetota</taxon>
        <taxon>Actinomycetes</taxon>
        <taxon>Kitasatosporales</taxon>
        <taxon>Streptomycetaceae</taxon>
        <taxon>Streptomyces</taxon>
    </lineage>
</organism>
<gene>
    <name evidence="2" type="ORF">HDA42_005845</name>
</gene>
<feature type="compositionally biased region" description="Basic and acidic residues" evidence="1">
    <location>
        <begin position="299"/>
        <end position="308"/>
    </location>
</feature>
<dbReference type="AlphaFoldDB" id="A0A7W3RNX3"/>
<sequence length="308" mass="33375">MHEHIGELPRGTAGSYSRSRPLPPYRGILAVDAKDFTGRPAIEHEVISRVVPELLRTALIRAELGELWNDRKFPASTGDGYVLGFDPSLMPFVVHPLLLTLQDVLTDHNILSHGVAPIRLRVSLHIGPLPDTGDEFSGNGTARNDTHRLLDSRPVKAVLASHKANITHVAAILSDRCFQEAVASGYTGRHPDHFVEVAATVDGKPFFQRAWIYVPQPSGPLHEEVPAGDVAQEPPLEKAAPPVEVSERESRHVRNSAPNGNINTGTVHGGQSVSNSHVAGDHVTGNKAGHVRGFQGDQVRGDKYQGQQ</sequence>
<evidence type="ECO:0000256" key="1">
    <source>
        <dbReference type="SAM" id="MobiDB-lite"/>
    </source>
</evidence>
<proteinExistence type="predicted"/>
<dbReference type="RefSeq" id="WP_182776981.1">
    <property type="nucleotide sequence ID" value="NZ_BAAAHW010000001.1"/>
</dbReference>
<dbReference type="Proteomes" id="UP000577386">
    <property type="component" value="Unassembled WGS sequence"/>
</dbReference>
<dbReference type="GeneID" id="93977130"/>